<evidence type="ECO:0000313" key="1">
    <source>
        <dbReference type="EMBL" id="QSX32362.1"/>
    </source>
</evidence>
<protein>
    <submittedName>
        <fullName evidence="1">SIR2 family protein</fullName>
    </submittedName>
</protein>
<dbReference type="InterPro" id="IPR027417">
    <property type="entry name" value="P-loop_NTPase"/>
</dbReference>
<dbReference type="RefSeq" id="WP_207353607.1">
    <property type="nucleotide sequence ID" value="NZ_CP071503.1"/>
</dbReference>
<sequence length="820" mass="94529">MLDKKNIDISNLKIENVDLEQLKRRLSTGTAILFTGAGFSSGTTNVKSNTPPLAKELAKELAKLANVTETEDLMFASEVAMEYTEHEDIINLLKDNYTLKSVSDYHKKICSIPWRRFYTTNYDNSIELASLDVGKRIESVDLSSKASDYSQKENVCVHINGKIDGSTSDDLSSKIKLSDSSYLSPDSFLKSSWSYHFKNDLERASAIVFVGYSMYDLDVKKILYSNPEYREKTYFVVREGSSFQDTFILKKFGHILNVGVNGFSDIVGDINKVVDSDDFFTESLIKYEIKNYDIDIRDGDSEKLLLFGIYSSDKLQSYLRNTKNIPYVFIRKISSDIVFDIEQGENIVIQSDLGNGKSLFLEMLAYDLTMKGTPVFYVENTDGDMITDLINISKNFEKSIIIIDEYSKHLNLVEYVIKTDFSGKLQFVIAGRSTNYLEDLRNDDFNFIEYNLDILSLEEIKMLSNILDNLAAWNEFSSLNKNAKIELIEEHYKSQLSLVLLGLLNSPNIKDKIKSQTDILYKKESIKKTIFSICICEISNVEPSYGLVSEIAGNNDIYSNQLRSMPEFNMLFNYSNGRIKSKSSVLSLSLLNNTFSDIYVMNSLLDIVDFINNSGHREPEFSSIFKSLLRFHIVEKIMPQRQDAIDRYYEKIKIKCPWLMESPHYWVQYAMSRLSLSDFSRAQNYLTNAYEKARNKSSDYHTDNIDTQQARLYLNKSLETLDINESYRLFDDAHRLLLPLPEDGRKFRQVLIYQKVFEQKYQSFSKKQKVGFKHAVKAMFQKASSHNLNPRIIHHAKKMFFIEIAESQMSSILKQIDENR</sequence>
<accession>A0ABX7QMW5</accession>
<name>A0ABX7QMW5_9GAMM</name>
<dbReference type="SUPFAM" id="SSF52540">
    <property type="entry name" value="P-loop containing nucleoside triphosphate hydrolases"/>
    <property type="match status" value="1"/>
</dbReference>
<reference evidence="1 2" key="1">
    <citation type="submission" date="2021-03" db="EMBL/GenBank/DDBJ databases">
        <title>Novel species identification of genus Shewanella.</title>
        <authorList>
            <person name="Liu G."/>
            <person name="Zhang Q."/>
        </authorList>
    </citation>
    <scope>NUCLEOTIDE SEQUENCE [LARGE SCALE GENOMIC DNA]</scope>
    <source>
        <strain evidence="1 2">FJAT-51800</strain>
    </source>
</reference>
<keyword evidence="2" id="KW-1185">Reference proteome</keyword>
<dbReference type="EMBL" id="CP071503">
    <property type="protein sequence ID" value="QSX32362.1"/>
    <property type="molecule type" value="Genomic_DNA"/>
</dbReference>
<organism evidence="1 2">
    <name type="scientific">Shewanella avicenniae</name>
    <dbReference type="NCBI Taxonomy" id="2814294"/>
    <lineage>
        <taxon>Bacteria</taxon>
        <taxon>Pseudomonadati</taxon>
        <taxon>Pseudomonadota</taxon>
        <taxon>Gammaproteobacteria</taxon>
        <taxon>Alteromonadales</taxon>
        <taxon>Shewanellaceae</taxon>
        <taxon>Shewanella</taxon>
    </lineage>
</organism>
<proteinExistence type="predicted"/>
<dbReference type="Proteomes" id="UP000662770">
    <property type="component" value="Chromosome"/>
</dbReference>
<evidence type="ECO:0000313" key="2">
    <source>
        <dbReference type="Proteomes" id="UP000662770"/>
    </source>
</evidence>
<gene>
    <name evidence="1" type="ORF">JYB87_11345</name>
</gene>
<dbReference type="Pfam" id="PF13289">
    <property type="entry name" value="SIR2_2"/>
    <property type="match status" value="1"/>
</dbReference>